<reference evidence="3 4" key="1">
    <citation type="submission" date="2023-08" db="EMBL/GenBank/DDBJ databases">
        <title>Black Yeasts Isolated from many extreme environments.</title>
        <authorList>
            <person name="Coleine C."/>
            <person name="Stajich J.E."/>
            <person name="Selbmann L."/>
        </authorList>
    </citation>
    <scope>NUCLEOTIDE SEQUENCE [LARGE SCALE GENOMIC DNA]</scope>
    <source>
        <strain evidence="3 4">CCFEE 5910</strain>
    </source>
</reference>
<accession>A0AAN7T8F0</accession>
<dbReference type="InterPro" id="IPR036291">
    <property type="entry name" value="NAD(P)-bd_dom_sf"/>
</dbReference>
<name>A0AAN7T8F0_9EURO</name>
<protein>
    <submittedName>
        <fullName evidence="3">Uncharacterized protein</fullName>
    </submittedName>
</protein>
<comment type="caution">
    <text evidence="3">The sequence shown here is derived from an EMBL/GenBank/DDBJ whole genome shotgun (WGS) entry which is preliminary data.</text>
</comment>
<dbReference type="PANTHER" id="PTHR43157:SF31">
    <property type="entry name" value="PHOSPHATIDYLINOSITOL-GLYCAN BIOSYNTHESIS CLASS F PROTEIN"/>
    <property type="match status" value="1"/>
</dbReference>
<keyword evidence="2" id="KW-0560">Oxidoreductase</keyword>
<dbReference type="SUPFAM" id="SSF51735">
    <property type="entry name" value="NAD(P)-binding Rossmann-fold domains"/>
    <property type="match status" value="1"/>
</dbReference>
<dbReference type="Gene3D" id="3.40.50.720">
    <property type="entry name" value="NAD(P)-binding Rossmann-like Domain"/>
    <property type="match status" value="1"/>
</dbReference>
<evidence type="ECO:0000313" key="4">
    <source>
        <dbReference type="Proteomes" id="UP001309876"/>
    </source>
</evidence>
<dbReference type="EMBL" id="JAVRRJ010000001">
    <property type="protein sequence ID" value="KAK5091774.1"/>
    <property type="molecule type" value="Genomic_DNA"/>
</dbReference>
<dbReference type="GO" id="GO:0016491">
    <property type="term" value="F:oxidoreductase activity"/>
    <property type="evidence" value="ECO:0007669"/>
    <property type="project" value="UniProtKB-KW"/>
</dbReference>
<keyword evidence="4" id="KW-1185">Reference proteome</keyword>
<evidence type="ECO:0000256" key="1">
    <source>
        <dbReference type="ARBA" id="ARBA00006484"/>
    </source>
</evidence>
<comment type="similarity">
    <text evidence="1">Belongs to the short-chain dehydrogenases/reductases (SDR) family.</text>
</comment>
<dbReference type="Pfam" id="PF00106">
    <property type="entry name" value="adh_short"/>
    <property type="match status" value="1"/>
</dbReference>
<proteinExistence type="inferred from homology"/>
<organism evidence="3 4">
    <name type="scientific">Lithohypha guttulata</name>
    <dbReference type="NCBI Taxonomy" id="1690604"/>
    <lineage>
        <taxon>Eukaryota</taxon>
        <taxon>Fungi</taxon>
        <taxon>Dikarya</taxon>
        <taxon>Ascomycota</taxon>
        <taxon>Pezizomycotina</taxon>
        <taxon>Eurotiomycetes</taxon>
        <taxon>Chaetothyriomycetidae</taxon>
        <taxon>Chaetothyriales</taxon>
        <taxon>Trichomeriaceae</taxon>
        <taxon>Lithohypha</taxon>
    </lineage>
</organism>
<dbReference type="PANTHER" id="PTHR43157">
    <property type="entry name" value="PHOSPHATIDYLINOSITOL-GLYCAN BIOSYNTHESIS CLASS F PROTEIN-RELATED"/>
    <property type="match status" value="1"/>
</dbReference>
<evidence type="ECO:0000313" key="3">
    <source>
        <dbReference type="EMBL" id="KAK5091774.1"/>
    </source>
</evidence>
<gene>
    <name evidence="3" type="ORF">LTR05_001959</name>
</gene>
<dbReference type="AlphaFoldDB" id="A0AAN7T8F0"/>
<sequence>MAKPHPEAKVKLDAYSDAQNLRSFLKGQIFGTIAPVTESNITKPEIRGRTIIVTGANTGLGLEAAKQFAELACVSRLILACRSASKGNAAREAILATLPSEKGSQLEIYVWELDMASKASIVAFTERTRRELDHVDAIVLNAGVDLVSYQKAKDEDGGYEMTIMVNVVGTMMLAVLIIPVLREKARPGLTPRITVVGSAVQFLAKHALLVEAEQNQSGEGIMQWLSTETRWKNKIGEDRYNLSKVMLQMLVHQLAARYPVSGTQNTKKGVIVNCAAPGYCKTELFRTAGTAVSRVTLKLIGREAEVGARSLVVGAVGQEGDVKSHGMYMTEGAVNGIGSAWLRTEQGKRIEQQLWTELIDEVVKSVPTAESDL</sequence>
<dbReference type="PRINTS" id="PR00081">
    <property type="entry name" value="GDHRDH"/>
</dbReference>
<dbReference type="InterPro" id="IPR002347">
    <property type="entry name" value="SDR_fam"/>
</dbReference>
<evidence type="ECO:0000256" key="2">
    <source>
        <dbReference type="ARBA" id="ARBA00023002"/>
    </source>
</evidence>
<dbReference type="Proteomes" id="UP001309876">
    <property type="component" value="Unassembled WGS sequence"/>
</dbReference>